<dbReference type="EMBL" id="AUZX01001235">
    <property type="protein sequence ID" value="EQD79628.1"/>
    <property type="molecule type" value="Genomic_DNA"/>
</dbReference>
<evidence type="ECO:0000313" key="3">
    <source>
        <dbReference type="EMBL" id="EQD79628.1"/>
    </source>
</evidence>
<gene>
    <name evidence="3" type="ORF">B1A_01627</name>
</gene>
<feature type="region of interest" description="Disordered" evidence="1">
    <location>
        <begin position="1"/>
        <end position="21"/>
    </location>
</feature>
<accession>T1CDS2</accession>
<protein>
    <submittedName>
        <fullName evidence="3">Transposase (Probable), IS891/IS1136/IS1341 domain protein</fullName>
    </submittedName>
</protein>
<reference evidence="3" key="2">
    <citation type="journal article" date="2014" name="ISME J.">
        <title>Microbial stratification in low pH oxic and suboxic macroscopic growths along an acid mine drainage.</title>
        <authorList>
            <person name="Mendez-Garcia C."/>
            <person name="Mesa V."/>
            <person name="Sprenger R.R."/>
            <person name="Richter M."/>
            <person name="Diez M.S."/>
            <person name="Solano J."/>
            <person name="Bargiela R."/>
            <person name="Golyshina O.V."/>
            <person name="Manteca A."/>
            <person name="Ramos J.L."/>
            <person name="Gallego J.R."/>
            <person name="Llorente I."/>
            <person name="Martins Dos Santos V.A."/>
            <person name="Jensen O.N."/>
            <person name="Pelaez A.I."/>
            <person name="Sanchez J."/>
            <person name="Ferrer M."/>
        </authorList>
    </citation>
    <scope>NUCLEOTIDE SEQUENCE</scope>
</reference>
<sequence length="72" mass="8569">MPALMSSGERQRKRRLRRKLNRQVKGSNRYKVTKLAIAKLAVKEVDRRKDWIEKTTTDLVRDYDLIAIENLQ</sequence>
<feature type="compositionally biased region" description="Basic residues" evidence="1">
    <location>
        <begin position="11"/>
        <end position="21"/>
    </location>
</feature>
<reference evidence="3" key="1">
    <citation type="submission" date="2013-08" db="EMBL/GenBank/DDBJ databases">
        <authorList>
            <person name="Mendez C."/>
            <person name="Richter M."/>
            <person name="Ferrer M."/>
            <person name="Sanchez J."/>
        </authorList>
    </citation>
    <scope>NUCLEOTIDE SEQUENCE</scope>
</reference>
<evidence type="ECO:0000259" key="2">
    <source>
        <dbReference type="Pfam" id="PF01385"/>
    </source>
</evidence>
<dbReference type="Pfam" id="PF01385">
    <property type="entry name" value="OrfB_IS605"/>
    <property type="match status" value="1"/>
</dbReference>
<evidence type="ECO:0000256" key="1">
    <source>
        <dbReference type="SAM" id="MobiDB-lite"/>
    </source>
</evidence>
<organism evidence="3">
    <name type="scientific">mine drainage metagenome</name>
    <dbReference type="NCBI Taxonomy" id="410659"/>
    <lineage>
        <taxon>unclassified sequences</taxon>
        <taxon>metagenomes</taxon>
        <taxon>ecological metagenomes</taxon>
    </lineage>
</organism>
<dbReference type="InterPro" id="IPR001959">
    <property type="entry name" value="Transposase"/>
</dbReference>
<name>T1CDS2_9ZZZZ</name>
<dbReference type="AlphaFoldDB" id="T1CDS2"/>
<comment type="caution">
    <text evidence="3">The sequence shown here is derived from an EMBL/GenBank/DDBJ whole genome shotgun (WGS) entry which is preliminary data.</text>
</comment>
<feature type="domain" description="Probable transposase IS891/IS1136/IS1341" evidence="2">
    <location>
        <begin position="11"/>
        <end position="72"/>
    </location>
</feature>
<proteinExistence type="predicted"/>
<feature type="non-terminal residue" evidence="3">
    <location>
        <position position="72"/>
    </location>
</feature>